<dbReference type="PANTHER" id="PTHR33116:SF78">
    <property type="entry name" value="OS12G0587133 PROTEIN"/>
    <property type="match status" value="1"/>
</dbReference>
<evidence type="ECO:0000313" key="1">
    <source>
        <dbReference type="EMBL" id="KAK1258937.1"/>
    </source>
</evidence>
<gene>
    <name evidence="1" type="ORF">QJS04_geneDACA020242</name>
</gene>
<proteinExistence type="predicted"/>
<protein>
    <submittedName>
        <fullName evidence="1">Uncharacterized protein</fullName>
    </submittedName>
</protein>
<comment type="caution">
    <text evidence="1">The sequence shown here is derived from an EMBL/GenBank/DDBJ whole genome shotgun (WGS) entry which is preliminary data.</text>
</comment>
<accession>A0AAV9A442</accession>
<dbReference type="EMBL" id="JAUJYN010000013">
    <property type="protein sequence ID" value="KAK1258937.1"/>
    <property type="molecule type" value="Genomic_DNA"/>
</dbReference>
<sequence length="217" mass="24432">MMRMAEAQGWVTGLTCKEGGSAISIVQYADDTIILSEVEELSVRGIKFVCKFFELVSSFQINFRKSSISGINVEETLVERMAGILGCQSTGFPLRHLGLPLTLGRLPKTEWMPLISRFERRLAGWQSSFLSLGGKIILIQSVLSNLPIYFLSLFSVPKGILRALEGIRRRFLWNRAKGNSRRVHLVKWDKVCRGRKEGGTGILNMADMNKALLLKWL</sequence>
<reference evidence="1" key="1">
    <citation type="journal article" date="2023" name="Nat. Commun.">
        <title>Diploid and tetraploid genomes of Acorus and the evolution of monocots.</title>
        <authorList>
            <person name="Ma L."/>
            <person name="Liu K.W."/>
            <person name="Li Z."/>
            <person name="Hsiao Y.Y."/>
            <person name="Qi Y."/>
            <person name="Fu T."/>
            <person name="Tang G.D."/>
            <person name="Zhang D."/>
            <person name="Sun W.H."/>
            <person name="Liu D.K."/>
            <person name="Li Y."/>
            <person name="Chen G.Z."/>
            <person name="Liu X.D."/>
            <person name="Liao X.Y."/>
            <person name="Jiang Y.T."/>
            <person name="Yu X."/>
            <person name="Hao Y."/>
            <person name="Huang J."/>
            <person name="Zhao X.W."/>
            <person name="Ke S."/>
            <person name="Chen Y.Y."/>
            <person name="Wu W.L."/>
            <person name="Hsu J.L."/>
            <person name="Lin Y.F."/>
            <person name="Huang M.D."/>
            <person name="Li C.Y."/>
            <person name="Huang L."/>
            <person name="Wang Z.W."/>
            <person name="Zhao X."/>
            <person name="Zhong W.Y."/>
            <person name="Peng D.H."/>
            <person name="Ahmad S."/>
            <person name="Lan S."/>
            <person name="Zhang J.S."/>
            <person name="Tsai W.C."/>
            <person name="Van de Peer Y."/>
            <person name="Liu Z.J."/>
        </authorList>
    </citation>
    <scope>NUCLEOTIDE SEQUENCE</scope>
    <source>
        <strain evidence="1">SCP</strain>
    </source>
</reference>
<evidence type="ECO:0000313" key="2">
    <source>
        <dbReference type="Proteomes" id="UP001179952"/>
    </source>
</evidence>
<organism evidence="1 2">
    <name type="scientific">Acorus gramineus</name>
    <name type="common">Dwarf sweet flag</name>
    <dbReference type="NCBI Taxonomy" id="55184"/>
    <lineage>
        <taxon>Eukaryota</taxon>
        <taxon>Viridiplantae</taxon>
        <taxon>Streptophyta</taxon>
        <taxon>Embryophyta</taxon>
        <taxon>Tracheophyta</taxon>
        <taxon>Spermatophyta</taxon>
        <taxon>Magnoliopsida</taxon>
        <taxon>Liliopsida</taxon>
        <taxon>Acoraceae</taxon>
        <taxon>Acorus</taxon>
    </lineage>
</organism>
<reference evidence="1" key="2">
    <citation type="submission" date="2023-06" db="EMBL/GenBank/DDBJ databases">
        <authorList>
            <person name="Ma L."/>
            <person name="Liu K.-W."/>
            <person name="Li Z."/>
            <person name="Hsiao Y.-Y."/>
            <person name="Qi Y."/>
            <person name="Fu T."/>
            <person name="Tang G."/>
            <person name="Zhang D."/>
            <person name="Sun W.-H."/>
            <person name="Liu D.-K."/>
            <person name="Li Y."/>
            <person name="Chen G.-Z."/>
            <person name="Liu X.-D."/>
            <person name="Liao X.-Y."/>
            <person name="Jiang Y.-T."/>
            <person name="Yu X."/>
            <person name="Hao Y."/>
            <person name="Huang J."/>
            <person name="Zhao X.-W."/>
            <person name="Ke S."/>
            <person name="Chen Y.-Y."/>
            <person name="Wu W.-L."/>
            <person name="Hsu J.-L."/>
            <person name="Lin Y.-F."/>
            <person name="Huang M.-D."/>
            <person name="Li C.-Y."/>
            <person name="Huang L."/>
            <person name="Wang Z.-W."/>
            <person name="Zhao X."/>
            <person name="Zhong W.-Y."/>
            <person name="Peng D.-H."/>
            <person name="Ahmad S."/>
            <person name="Lan S."/>
            <person name="Zhang J.-S."/>
            <person name="Tsai W.-C."/>
            <person name="Van De Peer Y."/>
            <person name="Liu Z.-J."/>
        </authorList>
    </citation>
    <scope>NUCLEOTIDE SEQUENCE</scope>
    <source>
        <strain evidence="1">SCP</strain>
        <tissue evidence="1">Leaves</tissue>
    </source>
</reference>
<dbReference type="PANTHER" id="PTHR33116">
    <property type="entry name" value="REVERSE TRANSCRIPTASE ZINC-BINDING DOMAIN-CONTAINING PROTEIN-RELATED-RELATED"/>
    <property type="match status" value="1"/>
</dbReference>
<dbReference type="Proteomes" id="UP001179952">
    <property type="component" value="Unassembled WGS sequence"/>
</dbReference>
<keyword evidence="2" id="KW-1185">Reference proteome</keyword>
<name>A0AAV9A442_ACOGR</name>
<dbReference type="AlphaFoldDB" id="A0AAV9A442"/>